<protein>
    <submittedName>
        <fullName evidence="1">BadF/BadG/BcrA/BcrD ATPase</fullName>
    </submittedName>
</protein>
<reference evidence="1 2" key="1">
    <citation type="journal article" date="2014" name="Int. J. Syst. Evol. Microbiol.">
        <title>Listeria floridensis sp. nov., Listeria aquatica sp. nov., Listeria cornellensis sp. nov., Listeria riparia sp. nov. and Listeria grandensis sp. nov., from agricultural and natural environments.</title>
        <authorList>
            <person name="den Bakker H.C."/>
            <person name="Warchocki S."/>
            <person name="Wright E.M."/>
            <person name="Allred A.F."/>
            <person name="Ahlstrom C."/>
            <person name="Manuel C.S."/>
            <person name="Stasiewicz M.J."/>
            <person name="Burrell A."/>
            <person name="Roof S."/>
            <person name="Strawn L."/>
            <person name="Fortes E.D."/>
            <person name="Nightingale K.K."/>
            <person name="Kephart D."/>
            <person name="Wiedmann M."/>
        </authorList>
    </citation>
    <scope>NUCLEOTIDE SEQUENCE [LARGE SCALE GENOMIC DNA]</scope>
    <source>
        <strain evidence="2">FSL F6-969</strain>
    </source>
</reference>
<sequence>MLSIAKKQLETATEPESKVVVKKEGFHPKEKIVDTAKRVRDSAPIEKLGSTVKRAREAAPVGHIVDKVTASAESEKVQTES</sequence>
<dbReference type="STRING" id="1265820.PCORN_14139"/>
<evidence type="ECO:0000313" key="2">
    <source>
        <dbReference type="Proteomes" id="UP000019254"/>
    </source>
</evidence>
<keyword evidence="2" id="KW-1185">Reference proteome</keyword>
<comment type="caution">
    <text evidence="1">The sequence shown here is derived from an EMBL/GenBank/DDBJ whole genome shotgun (WGS) entry which is preliminary data.</text>
</comment>
<organism evidence="1 2">
    <name type="scientific">Listeria cornellensis FSL F6-0969</name>
    <dbReference type="NCBI Taxonomy" id="1265820"/>
    <lineage>
        <taxon>Bacteria</taxon>
        <taxon>Bacillati</taxon>
        <taxon>Bacillota</taxon>
        <taxon>Bacilli</taxon>
        <taxon>Bacillales</taxon>
        <taxon>Listeriaceae</taxon>
        <taxon>Listeria</taxon>
    </lineage>
</organism>
<dbReference type="AlphaFoldDB" id="W7C227"/>
<dbReference type="Proteomes" id="UP000019254">
    <property type="component" value="Unassembled WGS sequence"/>
</dbReference>
<evidence type="ECO:0000313" key="1">
    <source>
        <dbReference type="EMBL" id="EUJ26663.1"/>
    </source>
</evidence>
<dbReference type="EMBL" id="AODE01000029">
    <property type="protein sequence ID" value="EUJ26663.1"/>
    <property type="molecule type" value="Genomic_DNA"/>
</dbReference>
<gene>
    <name evidence="1" type="ORF">PCORN_14139</name>
</gene>
<name>W7C227_9LIST</name>
<accession>W7C227</accession>
<proteinExistence type="predicted"/>
<dbReference type="PATRIC" id="fig|1265820.5.peg.2791"/>